<gene>
    <name evidence="2" type="ORF">DQL93_01000</name>
</gene>
<keyword evidence="1" id="KW-0812">Transmembrane</keyword>
<accession>A0A3G6KAI5</accession>
<sequence>MSLVNYLRQKSGSWLAIKSILFVLVWTGVYTILILSNAKIVEHGTPALSNARLTISNLHNQLYFFAPLLIVSSLLFFSRPQSVEFFYLTLKKRLRQYLLIYTILETILLISSFLLSFVISAFVTKAPLASQIGLEFLLFLAHYLGVFTLLFFLETAIFLAGKLRAGAAIEALLLLDAFCLDRLGWSVFLNHGLAIVPGQGFFVTAPAVYLAYDLLLYYYLASRAFYQEVKYA</sequence>
<keyword evidence="1" id="KW-0472">Membrane</keyword>
<feature type="transmembrane region" description="Helical" evidence="1">
    <location>
        <begin position="20"/>
        <end position="41"/>
    </location>
</feature>
<dbReference type="EMBL" id="CP031023">
    <property type="protein sequence ID" value="AZA15377.1"/>
    <property type="molecule type" value="Genomic_DNA"/>
</dbReference>
<feature type="transmembrane region" description="Helical" evidence="1">
    <location>
        <begin position="136"/>
        <end position="160"/>
    </location>
</feature>
<proteinExistence type="predicted"/>
<feature type="transmembrane region" description="Helical" evidence="1">
    <location>
        <begin position="61"/>
        <end position="77"/>
    </location>
</feature>
<evidence type="ECO:0000313" key="2">
    <source>
        <dbReference type="EMBL" id="AZA15377.1"/>
    </source>
</evidence>
<name>A0A3G6KAI5_LACDL</name>
<feature type="transmembrane region" description="Helical" evidence="1">
    <location>
        <begin position="200"/>
        <end position="220"/>
    </location>
</feature>
<evidence type="ECO:0000256" key="1">
    <source>
        <dbReference type="SAM" id="Phobius"/>
    </source>
</evidence>
<organism evidence="2">
    <name type="scientific">Lactobacillus delbrueckii subsp. lactis</name>
    <dbReference type="NCBI Taxonomy" id="29397"/>
    <lineage>
        <taxon>Bacteria</taxon>
        <taxon>Bacillati</taxon>
        <taxon>Bacillota</taxon>
        <taxon>Bacilli</taxon>
        <taxon>Lactobacillales</taxon>
        <taxon>Lactobacillaceae</taxon>
        <taxon>Lactobacillus</taxon>
    </lineage>
</organism>
<dbReference type="RefSeq" id="WP_138490666.1">
    <property type="nucleotide sequence ID" value="NZ_CP046131.1"/>
</dbReference>
<dbReference type="AlphaFoldDB" id="A0A3G6KAI5"/>
<protein>
    <submittedName>
        <fullName evidence="2">Uncharacterized protein</fullName>
    </submittedName>
</protein>
<feature type="transmembrane region" description="Helical" evidence="1">
    <location>
        <begin position="98"/>
        <end position="124"/>
    </location>
</feature>
<keyword evidence="1" id="KW-1133">Transmembrane helix</keyword>
<feature type="transmembrane region" description="Helical" evidence="1">
    <location>
        <begin position="167"/>
        <end position="188"/>
    </location>
</feature>
<reference evidence="2" key="1">
    <citation type="submission" date="2018-07" db="EMBL/GenBank/DDBJ databases">
        <authorList>
            <person name="Somerville V."/>
        </authorList>
    </citation>
    <scope>NUCLEOTIDE SEQUENCE</scope>
    <source>
        <strain evidence="2">NWC_2_2</strain>
    </source>
</reference>